<dbReference type="EMBL" id="JBHSFG010000006">
    <property type="protein sequence ID" value="MFC4463652.1"/>
    <property type="molecule type" value="Genomic_DNA"/>
</dbReference>
<proteinExistence type="predicted"/>
<keyword evidence="2" id="KW-1185">Reference proteome</keyword>
<dbReference type="RefSeq" id="WP_386337051.1">
    <property type="nucleotide sequence ID" value="NZ_JBHSFG010000006.1"/>
</dbReference>
<reference evidence="2" key="1">
    <citation type="journal article" date="2019" name="Int. J. Syst. Evol. Microbiol.">
        <title>The Global Catalogue of Microorganisms (GCM) 10K type strain sequencing project: providing services to taxonomists for standard genome sequencing and annotation.</title>
        <authorList>
            <consortium name="The Broad Institute Genomics Platform"/>
            <consortium name="The Broad Institute Genome Sequencing Center for Infectious Disease"/>
            <person name="Wu L."/>
            <person name="Ma J."/>
        </authorList>
    </citation>
    <scope>NUCLEOTIDE SEQUENCE [LARGE SCALE GENOMIC DNA]</scope>
    <source>
        <strain evidence="2">DT43</strain>
    </source>
</reference>
<gene>
    <name evidence="1" type="ORF">ACFPH6_03390</name>
</gene>
<protein>
    <submittedName>
        <fullName evidence="1">Uncharacterized protein</fullName>
    </submittedName>
</protein>
<accession>A0ABV8YGI8</accession>
<name>A0ABV8YGI8_9ACTN</name>
<comment type="caution">
    <text evidence="1">The sequence shown here is derived from an EMBL/GenBank/DDBJ whole genome shotgun (WGS) entry which is preliminary data.</text>
</comment>
<sequence length="127" mass="14331">MENRAKERLCSHGQRRVQTLPLLDDCTRRRHNLLQQAQNCPADDPYAAALRCSYNDLEVQRTSTLTALDILDPATAADPIGSADTIAEPLDALRYLTRHLVDAPEQLQRRLFEATLKSSGQRLLKSY</sequence>
<dbReference type="Proteomes" id="UP001596012">
    <property type="component" value="Unassembled WGS sequence"/>
</dbReference>
<organism evidence="1 2">
    <name type="scientific">Streptomyces xiangluensis</name>
    <dbReference type="NCBI Taxonomy" id="2665720"/>
    <lineage>
        <taxon>Bacteria</taxon>
        <taxon>Bacillati</taxon>
        <taxon>Actinomycetota</taxon>
        <taxon>Actinomycetes</taxon>
        <taxon>Kitasatosporales</taxon>
        <taxon>Streptomycetaceae</taxon>
        <taxon>Streptomyces</taxon>
    </lineage>
</organism>
<evidence type="ECO:0000313" key="1">
    <source>
        <dbReference type="EMBL" id="MFC4463652.1"/>
    </source>
</evidence>
<evidence type="ECO:0000313" key="2">
    <source>
        <dbReference type="Proteomes" id="UP001596012"/>
    </source>
</evidence>